<dbReference type="Gene3D" id="3.30.460.40">
    <property type="match status" value="1"/>
</dbReference>
<dbReference type="InterPro" id="IPR043519">
    <property type="entry name" value="NT_sf"/>
</dbReference>
<organism evidence="1 2">
    <name type="scientific">Steccherinum ochraceum</name>
    <dbReference type="NCBI Taxonomy" id="92696"/>
    <lineage>
        <taxon>Eukaryota</taxon>
        <taxon>Fungi</taxon>
        <taxon>Dikarya</taxon>
        <taxon>Basidiomycota</taxon>
        <taxon>Agaricomycotina</taxon>
        <taxon>Agaricomycetes</taxon>
        <taxon>Polyporales</taxon>
        <taxon>Steccherinaceae</taxon>
        <taxon>Steccherinum</taxon>
    </lineage>
</organism>
<sequence length="223" mass="25850">MTSRPPTRDEIREISREAVEIFMQDGLSCCLFGSAACELYGRRRAPNDVDIVVMTRTRDVESLKGLLCRNSEDGRFYTRASRMPNATYRVLWYRLPGQRRSCKVDILIPDSSNGLNIPFVGNLRLEWVNGLPVLPFLVTLILKVQGWRDHGNSSREDFRAKVEVDERDINEMLRIARRRGEDVARETWIPRWFLNHGDDLVQEYVNAVGGGRLWELIGFQPFY</sequence>
<dbReference type="Proteomes" id="UP000292702">
    <property type="component" value="Unassembled WGS sequence"/>
</dbReference>
<dbReference type="OrthoDB" id="3133286at2759"/>
<accession>A0A4R0RVN9</accession>
<reference evidence="1 2" key="1">
    <citation type="submission" date="2018-11" db="EMBL/GenBank/DDBJ databases">
        <title>Genome assembly of Steccherinum ochraceum LE-BIN_3174, the white-rot fungus of the Steccherinaceae family (The Residual Polyporoid clade, Polyporales, Basidiomycota).</title>
        <authorList>
            <person name="Fedorova T.V."/>
            <person name="Glazunova O.A."/>
            <person name="Landesman E.O."/>
            <person name="Moiseenko K.V."/>
            <person name="Psurtseva N.V."/>
            <person name="Savinova O.S."/>
            <person name="Shakhova N.V."/>
            <person name="Tyazhelova T.V."/>
            <person name="Vasina D.V."/>
        </authorList>
    </citation>
    <scope>NUCLEOTIDE SEQUENCE [LARGE SCALE GENOMIC DNA]</scope>
    <source>
        <strain evidence="1 2">LE-BIN_3174</strain>
    </source>
</reference>
<dbReference type="SUPFAM" id="SSF81301">
    <property type="entry name" value="Nucleotidyltransferase"/>
    <property type="match status" value="1"/>
</dbReference>
<dbReference type="AlphaFoldDB" id="A0A4R0RVN9"/>
<comment type="caution">
    <text evidence="1">The sequence shown here is derived from an EMBL/GenBank/DDBJ whole genome shotgun (WGS) entry which is preliminary data.</text>
</comment>
<protein>
    <submittedName>
        <fullName evidence="1">Uncharacterized protein</fullName>
    </submittedName>
</protein>
<keyword evidence="2" id="KW-1185">Reference proteome</keyword>
<proteinExistence type="predicted"/>
<evidence type="ECO:0000313" key="2">
    <source>
        <dbReference type="Proteomes" id="UP000292702"/>
    </source>
</evidence>
<evidence type="ECO:0000313" key="1">
    <source>
        <dbReference type="EMBL" id="TCD70785.1"/>
    </source>
</evidence>
<gene>
    <name evidence="1" type="ORF">EIP91_001816</name>
</gene>
<dbReference type="EMBL" id="RWJN01000015">
    <property type="protein sequence ID" value="TCD70785.1"/>
    <property type="molecule type" value="Genomic_DNA"/>
</dbReference>
<name>A0A4R0RVN9_9APHY</name>